<feature type="compositionally biased region" description="Basic and acidic residues" evidence="1">
    <location>
        <begin position="1"/>
        <end position="15"/>
    </location>
</feature>
<evidence type="ECO:0000256" key="1">
    <source>
        <dbReference type="SAM" id="MobiDB-lite"/>
    </source>
</evidence>
<dbReference type="EMBL" id="JBEFKJ010000015">
    <property type="protein sequence ID" value="KAL2042116.1"/>
    <property type="molecule type" value="Genomic_DNA"/>
</dbReference>
<dbReference type="PANTHER" id="PTHR37852:SF1">
    <property type="entry name" value="HIG1 DOMAIN-CONTAINING PROTEIN"/>
    <property type="match status" value="1"/>
</dbReference>
<evidence type="ECO:0000313" key="2">
    <source>
        <dbReference type="EMBL" id="KAL2042116.1"/>
    </source>
</evidence>
<feature type="region of interest" description="Disordered" evidence="1">
    <location>
        <begin position="1"/>
        <end position="20"/>
    </location>
</feature>
<organism evidence="2 3">
    <name type="scientific">Stereocaulon virgatum</name>
    <dbReference type="NCBI Taxonomy" id="373712"/>
    <lineage>
        <taxon>Eukaryota</taxon>
        <taxon>Fungi</taxon>
        <taxon>Dikarya</taxon>
        <taxon>Ascomycota</taxon>
        <taxon>Pezizomycotina</taxon>
        <taxon>Lecanoromycetes</taxon>
        <taxon>OSLEUM clade</taxon>
        <taxon>Lecanoromycetidae</taxon>
        <taxon>Lecanorales</taxon>
        <taxon>Lecanorineae</taxon>
        <taxon>Stereocaulaceae</taxon>
        <taxon>Stereocaulon</taxon>
    </lineage>
</organism>
<proteinExistence type="predicted"/>
<reference evidence="2 3" key="1">
    <citation type="submission" date="2024-09" db="EMBL/GenBank/DDBJ databases">
        <title>Rethinking Asexuality: The Enigmatic Case of Functional Sexual Genes in Lepraria (Stereocaulaceae).</title>
        <authorList>
            <person name="Doellman M."/>
            <person name="Sun Y."/>
            <person name="Barcenas-Pena A."/>
            <person name="Lumbsch H.T."/>
            <person name="Grewe F."/>
        </authorList>
    </citation>
    <scope>NUCLEOTIDE SEQUENCE [LARGE SCALE GENOMIC DNA]</scope>
    <source>
        <strain evidence="2 3">Mercado 3170</strain>
    </source>
</reference>
<keyword evidence="3" id="KW-1185">Reference proteome</keyword>
<comment type="caution">
    <text evidence="2">The sequence shown here is derived from an EMBL/GenBank/DDBJ whole genome shotgun (WGS) entry which is preliminary data.</text>
</comment>
<protein>
    <submittedName>
        <fullName evidence="2">Uncharacterized protein</fullName>
    </submittedName>
</protein>
<gene>
    <name evidence="2" type="ORF">N7G274_005304</name>
</gene>
<dbReference type="PANTHER" id="PTHR37852">
    <property type="entry name" value="YALI0B21208P"/>
    <property type="match status" value="1"/>
</dbReference>
<dbReference type="Proteomes" id="UP001590950">
    <property type="component" value="Unassembled WGS sequence"/>
</dbReference>
<sequence length="202" mass="21923">MEEREAPVGRTHEVSHPFPPTPLHENRLSIPFYIRLSAASAGAFATGLALGLSYGSKTAGLRFRAENAHRVPTSSAGWYLYHKSKNYHIMLGGIKEGMKMGSKIAFWAGSFFLVEEAVDQMRGSKDFLSTVVAGLSISGGFSAWNRFPLPTAARTTKVGLLGGLSFGLVQDALGLVRGRRLGYVDFLLGTPRDQINFDEANS</sequence>
<evidence type="ECO:0000313" key="3">
    <source>
        <dbReference type="Proteomes" id="UP001590950"/>
    </source>
</evidence>
<name>A0ABR4A9L6_9LECA</name>
<accession>A0ABR4A9L6</accession>